<evidence type="ECO:0000256" key="8">
    <source>
        <dbReference type="RuleBase" id="RU000461"/>
    </source>
</evidence>
<evidence type="ECO:0000256" key="6">
    <source>
        <dbReference type="ARBA" id="ARBA00023004"/>
    </source>
</evidence>
<dbReference type="STRING" id="1231657.A0A1Y1YQQ7"/>
<dbReference type="GO" id="GO:0020037">
    <property type="term" value="F:heme binding"/>
    <property type="evidence" value="ECO:0007669"/>
    <property type="project" value="InterPro"/>
</dbReference>
<keyword evidence="5 8" id="KW-0560">Oxidoreductase</keyword>
<dbReference type="InterPro" id="IPR002403">
    <property type="entry name" value="Cyt_P450_E_grp-IV"/>
</dbReference>
<evidence type="ECO:0000256" key="2">
    <source>
        <dbReference type="ARBA" id="ARBA00004685"/>
    </source>
</evidence>
<dbReference type="GO" id="GO:0016705">
    <property type="term" value="F:oxidoreductase activity, acting on paired donors, with incorporation or reduction of molecular oxygen"/>
    <property type="evidence" value="ECO:0007669"/>
    <property type="project" value="InterPro"/>
</dbReference>
<reference evidence="9 10" key="1">
    <citation type="submission" date="2016-07" db="EMBL/GenBank/DDBJ databases">
        <title>Pervasive Adenine N6-methylation of Active Genes in Fungi.</title>
        <authorList>
            <consortium name="DOE Joint Genome Institute"/>
            <person name="Mondo S.J."/>
            <person name="Dannebaum R.O."/>
            <person name="Kuo R.C."/>
            <person name="Labutti K."/>
            <person name="Haridas S."/>
            <person name="Kuo A."/>
            <person name="Salamov A."/>
            <person name="Ahrendt S.R."/>
            <person name="Lipzen A."/>
            <person name="Sullivan W."/>
            <person name="Andreopoulos W.B."/>
            <person name="Clum A."/>
            <person name="Lindquist E."/>
            <person name="Daum C."/>
            <person name="Ramamoorthy G.K."/>
            <person name="Gryganskyi A."/>
            <person name="Culley D."/>
            <person name="Magnuson J.K."/>
            <person name="James T.Y."/>
            <person name="O'Malley M.A."/>
            <person name="Stajich J.E."/>
            <person name="Spatafora J.W."/>
            <person name="Visel A."/>
            <person name="Grigoriev I.V."/>
        </authorList>
    </citation>
    <scope>NUCLEOTIDE SEQUENCE [LARGE SCALE GENOMIC DNA]</scope>
    <source>
        <strain evidence="9 10">CBS 115471</strain>
    </source>
</reference>
<dbReference type="AlphaFoldDB" id="A0A1Y1YQQ7"/>
<dbReference type="Proteomes" id="UP000193144">
    <property type="component" value="Unassembled WGS sequence"/>
</dbReference>
<keyword evidence="7 8" id="KW-0349">Heme</keyword>
<dbReference type="OrthoDB" id="1844152at2759"/>
<accession>A0A1Y1YQQ7</accession>
<dbReference type="PROSITE" id="PS00086">
    <property type="entry name" value="CYTOCHROME_P450"/>
    <property type="match status" value="1"/>
</dbReference>
<sequence length="469" mass="53267">MSKLPDFGISGEKGRQEYLKSARKIYTDGYKRFKNSIYRLATSDGTTSIVVAPQFLTELRKLPDDVLSFPKAVEEIMEAKYTNIVTDEPLVNHTVRADLTTALARLNPIICSEVEDAMKDEMPTCEEWTTVPIYTTLVKIVAKVSGRVFVGPELCHTEEYQESAISYTMEIINVLNAIKGMRPILRPFLAPRLPEVKNLKDREKKAKAFLEPIAAARKKGMKDPEWKRPDDMLQWMLNRSEEYGVDSTERLVKCQLGLIFAAIHTTTLTLTNILYTLAVTPQYIQPLRQDIRAALENNDGVMTSRALQQMEKLDSYMKECVRFYPPGFTSFTRKVLKGITLSNGQYIPPGANIETPTIALNNDNRVFPDAEDFDGFRFYKLRKGGSTADIARNQFVTTNETNLSFGYGRHACPGRFFAANEIKMILARCLLEYDVKNADGVKERYSNIETGRQLMPDPTKQLMFRKVKA</sequence>
<evidence type="ECO:0000256" key="3">
    <source>
        <dbReference type="ARBA" id="ARBA00010617"/>
    </source>
</evidence>
<proteinExistence type="inferred from homology"/>
<dbReference type="PRINTS" id="PR00465">
    <property type="entry name" value="EP450IV"/>
</dbReference>
<keyword evidence="6 7" id="KW-0408">Iron</keyword>
<keyword evidence="8" id="KW-0503">Monooxygenase</keyword>
<evidence type="ECO:0000256" key="4">
    <source>
        <dbReference type="ARBA" id="ARBA00022723"/>
    </source>
</evidence>
<dbReference type="PANTHER" id="PTHR46206:SF7">
    <property type="entry name" value="P450, PUTATIVE (EUROFUNG)-RELATED"/>
    <property type="match status" value="1"/>
</dbReference>
<evidence type="ECO:0000256" key="1">
    <source>
        <dbReference type="ARBA" id="ARBA00001971"/>
    </source>
</evidence>
<dbReference type="SUPFAM" id="SSF48264">
    <property type="entry name" value="Cytochrome P450"/>
    <property type="match status" value="1"/>
</dbReference>
<comment type="cofactor">
    <cofactor evidence="1 7">
        <name>heme</name>
        <dbReference type="ChEBI" id="CHEBI:30413"/>
    </cofactor>
</comment>
<dbReference type="InterPro" id="IPR017972">
    <property type="entry name" value="Cyt_P450_CS"/>
</dbReference>
<dbReference type="InterPro" id="IPR001128">
    <property type="entry name" value="Cyt_P450"/>
</dbReference>
<organism evidence="9 10">
    <name type="scientific">Clohesyomyces aquaticus</name>
    <dbReference type="NCBI Taxonomy" id="1231657"/>
    <lineage>
        <taxon>Eukaryota</taxon>
        <taxon>Fungi</taxon>
        <taxon>Dikarya</taxon>
        <taxon>Ascomycota</taxon>
        <taxon>Pezizomycotina</taxon>
        <taxon>Dothideomycetes</taxon>
        <taxon>Pleosporomycetidae</taxon>
        <taxon>Pleosporales</taxon>
        <taxon>Lindgomycetaceae</taxon>
        <taxon>Clohesyomyces</taxon>
    </lineage>
</organism>
<comment type="caution">
    <text evidence="9">The sequence shown here is derived from an EMBL/GenBank/DDBJ whole genome shotgun (WGS) entry which is preliminary data.</text>
</comment>
<evidence type="ECO:0000256" key="5">
    <source>
        <dbReference type="ARBA" id="ARBA00023002"/>
    </source>
</evidence>
<dbReference type="GO" id="GO:0004497">
    <property type="term" value="F:monooxygenase activity"/>
    <property type="evidence" value="ECO:0007669"/>
    <property type="project" value="UniProtKB-KW"/>
</dbReference>
<protein>
    <submittedName>
        <fullName evidence="9">Ent-kaurene oxidase</fullName>
    </submittedName>
</protein>
<comment type="pathway">
    <text evidence="2">Mycotoxin biosynthesis.</text>
</comment>
<keyword evidence="4 7" id="KW-0479">Metal-binding</keyword>
<dbReference type="PANTHER" id="PTHR46206">
    <property type="entry name" value="CYTOCHROME P450"/>
    <property type="match status" value="1"/>
</dbReference>
<evidence type="ECO:0000256" key="7">
    <source>
        <dbReference type="PIRSR" id="PIRSR602403-1"/>
    </source>
</evidence>
<feature type="binding site" description="axial binding residue" evidence="7">
    <location>
        <position position="412"/>
    </location>
    <ligand>
        <name>heme</name>
        <dbReference type="ChEBI" id="CHEBI:30413"/>
    </ligand>
    <ligandPart>
        <name>Fe</name>
        <dbReference type="ChEBI" id="CHEBI:18248"/>
    </ligandPart>
</feature>
<dbReference type="GO" id="GO:0005506">
    <property type="term" value="F:iron ion binding"/>
    <property type="evidence" value="ECO:0007669"/>
    <property type="project" value="InterPro"/>
</dbReference>
<dbReference type="EMBL" id="MCFA01000184">
    <property type="protein sequence ID" value="ORY00362.1"/>
    <property type="molecule type" value="Genomic_DNA"/>
</dbReference>
<name>A0A1Y1YQQ7_9PLEO</name>
<comment type="similarity">
    <text evidence="3 8">Belongs to the cytochrome P450 family.</text>
</comment>
<evidence type="ECO:0000313" key="9">
    <source>
        <dbReference type="EMBL" id="ORY00362.1"/>
    </source>
</evidence>
<keyword evidence="10" id="KW-1185">Reference proteome</keyword>
<dbReference type="Pfam" id="PF00067">
    <property type="entry name" value="p450"/>
    <property type="match status" value="1"/>
</dbReference>
<evidence type="ECO:0000313" key="10">
    <source>
        <dbReference type="Proteomes" id="UP000193144"/>
    </source>
</evidence>
<dbReference type="CDD" id="cd11041">
    <property type="entry name" value="CYP503A1-like"/>
    <property type="match status" value="1"/>
</dbReference>
<dbReference type="Gene3D" id="1.10.630.10">
    <property type="entry name" value="Cytochrome P450"/>
    <property type="match status" value="1"/>
</dbReference>
<dbReference type="InterPro" id="IPR036396">
    <property type="entry name" value="Cyt_P450_sf"/>
</dbReference>
<dbReference type="PRINTS" id="PR00385">
    <property type="entry name" value="P450"/>
</dbReference>
<gene>
    <name evidence="9" type="ORF">BCR34DRAFT_522531</name>
</gene>